<evidence type="ECO:0000256" key="1">
    <source>
        <dbReference type="SAM" id="MobiDB-lite"/>
    </source>
</evidence>
<feature type="compositionally biased region" description="Acidic residues" evidence="1">
    <location>
        <begin position="165"/>
        <end position="185"/>
    </location>
</feature>
<reference evidence="2" key="1">
    <citation type="submission" date="2022-10" db="EMBL/GenBank/DDBJ databases">
        <title>Culturing micro-colonial fungi from biological soil crusts in the Mojave desert and describing Neophaeococcomyces mojavensis, and introducing the new genera and species Taxawa tesnikishii.</title>
        <authorList>
            <person name="Kurbessoian T."/>
            <person name="Stajich J.E."/>
        </authorList>
    </citation>
    <scope>NUCLEOTIDE SEQUENCE</scope>
    <source>
        <strain evidence="2">TK_1</strain>
    </source>
</reference>
<evidence type="ECO:0000313" key="3">
    <source>
        <dbReference type="Proteomes" id="UP001172684"/>
    </source>
</evidence>
<evidence type="ECO:0008006" key="4">
    <source>
        <dbReference type="Google" id="ProtNLM"/>
    </source>
</evidence>
<accession>A0ABQ9P0Y7</accession>
<feature type="region of interest" description="Disordered" evidence="1">
    <location>
        <begin position="72"/>
        <end position="102"/>
    </location>
</feature>
<evidence type="ECO:0000313" key="2">
    <source>
        <dbReference type="EMBL" id="KAJ9667646.1"/>
    </source>
</evidence>
<feature type="region of interest" description="Disordered" evidence="1">
    <location>
        <begin position="135"/>
        <end position="185"/>
    </location>
</feature>
<sequence>MRTRQQSYGLQDNSLVAPNAVHQAGSSSGPTSTTQIHHEEFTHFAQAYGIKAHGLQAIIDEGSSRILAACRDSSAEPDETTEAPSGTATNAAATSTHVRNPPATDTYGLDLLCAAAEQLDPDGWAEAGSKLEAQGNTLAEGRDDEALYEDEDADTIVDEDKIEVADEEEGATEDESADDDEDQGQGDERFIFVVGRFIDGPKGTCIDQASRLLISCIDKTGRRRTNRLDRPDWNNPLDIARLNKTKNQWLRRTRGKPQKEVQLWQDDERQHLMKLIRKNKGMTVAKAKDSLNKFNEGKTWVLRGQSVPRKERDVGSVSSEWNRKGGPVLRLRRELGVAGIRNKASKPKSTVKVDEEDDQVVDEEEQETVQEMSSTANAKEDDPSDAIAQQNPTPAPTRSNKRKRSTDEEGEEELATPSNKNDTASKRPIKRKRT</sequence>
<gene>
    <name evidence="2" type="ORF">H2201_002181</name>
</gene>
<dbReference type="EMBL" id="JAPDRL010000011">
    <property type="protein sequence ID" value="KAJ9667646.1"/>
    <property type="molecule type" value="Genomic_DNA"/>
</dbReference>
<feature type="compositionally biased region" description="Low complexity" evidence="1">
    <location>
        <begin position="87"/>
        <end position="96"/>
    </location>
</feature>
<protein>
    <recommendedName>
        <fullName evidence="4">Myb-like domain-containing protein</fullName>
    </recommendedName>
</protein>
<comment type="caution">
    <text evidence="2">The sequence shown here is derived from an EMBL/GenBank/DDBJ whole genome shotgun (WGS) entry which is preliminary data.</text>
</comment>
<proteinExistence type="predicted"/>
<keyword evidence="3" id="KW-1185">Reference proteome</keyword>
<feature type="compositionally biased region" description="Polar residues" evidence="1">
    <location>
        <begin position="387"/>
        <end position="398"/>
    </location>
</feature>
<organism evidence="2 3">
    <name type="scientific">Coniosporium apollinis</name>
    <dbReference type="NCBI Taxonomy" id="61459"/>
    <lineage>
        <taxon>Eukaryota</taxon>
        <taxon>Fungi</taxon>
        <taxon>Dikarya</taxon>
        <taxon>Ascomycota</taxon>
        <taxon>Pezizomycotina</taxon>
        <taxon>Dothideomycetes</taxon>
        <taxon>Dothideomycetes incertae sedis</taxon>
        <taxon>Coniosporium</taxon>
    </lineage>
</organism>
<feature type="compositionally biased region" description="Acidic residues" evidence="1">
    <location>
        <begin position="146"/>
        <end position="157"/>
    </location>
</feature>
<feature type="region of interest" description="Disordered" evidence="1">
    <location>
        <begin position="343"/>
        <end position="434"/>
    </location>
</feature>
<feature type="compositionally biased region" description="Acidic residues" evidence="1">
    <location>
        <begin position="354"/>
        <end position="368"/>
    </location>
</feature>
<name>A0ABQ9P0Y7_9PEZI</name>
<dbReference type="Proteomes" id="UP001172684">
    <property type="component" value="Unassembled WGS sequence"/>
</dbReference>